<evidence type="ECO:0000313" key="3">
    <source>
        <dbReference type="Proteomes" id="UP000298860"/>
    </source>
</evidence>
<evidence type="ECO:0000256" key="1">
    <source>
        <dbReference type="SAM" id="SignalP"/>
    </source>
</evidence>
<keyword evidence="1" id="KW-0732">Signal</keyword>
<name>A0A4D4J3A1_9PSEU</name>
<feature type="signal peptide" evidence="1">
    <location>
        <begin position="1"/>
        <end position="19"/>
    </location>
</feature>
<comment type="caution">
    <text evidence="2">The sequence shown here is derived from an EMBL/GenBank/DDBJ whole genome shotgun (WGS) entry which is preliminary data.</text>
</comment>
<keyword evidence="3" id="KW-1185">Reference proteome</keyword>
<evidence type="ECO:0000313" key="2">
    <source>
        <dbReference type="EMBL" id="GDY28473.1"/>
    </source>
</evidence>
<proteinExistence type="predicted"/>
<sequence length="87" mass="8941">MRCYLPLVVVMCLWGSTFAASKAAVADVPHEVAAFLRFGGGAVVLVAVLGLRSGHEEPRGIAAASERTAEPAVQSLNAFKPGSSVSS</sequence>
<reference evidence="3" key="1">
    <citation type="submission" date="2019-04" db="EMBL/GenBank/DDBJ databases">
        <title>Draft genome sequence of Pseudonocardiaceae bacterium SL3-2-4.</title>
        <authorList>
            <person name="Ningsih F."/>
            <person name="Yokota A."/>
            <person name="Sakai Y."/>
            <person name="Nanatani K."/>
            <person name="Yabe S."/>
            <person name="Oetari A."/>
            <person name="Sjamsuridzal W."/>
        </authorList>
    </citation>
    <scope>NUCLEOTIDE SEQUENCE [LARGE SCALE GENOMIC DNA]</scope>
    <source>
        <strain evidence="3">SL3-2-4</strain>
    </source>
</reference>
<dbReference type="RefSeq" id="WP_192909318.1">
    <property type="nucleotide sequence ID" value="NZ_BJFL01000001.1"/>
</dbReference>
<evidence type="ECO:0008006" key="4">
    <source>
        <dbReference type="Google" id="ProtNLM"/>
    </source>
</evidence>
<dbReference type="AlphaFoldDB" id="A0A4D4J3A1"/>
<protein>
    <recommendedName>
        <fullName evidence="4">EamA domain-containing protein</fullName>
    </recommendedName>
</protein>
<organism evidence="2 3">
    <name type="scientific">Gandjariella thermophila</name>
    <dbReference type="NCBI Taxonomy" id="1931992"/>
    <lineage>
        <taxon>Bacteria</taxon>
        <taxon>Bacillati</taxon>
        <taxon>Actinomycetota</taxon>
        <taxon>Actinomycetes</taxon>
        <taxon>Pseudonocardiales</taxon>
        <taxon>Pseudonocardiaceae</taxon>
        <taxon>Gandjariella</taxon>
    </lineage>
</organism>
<feature type="chain" id="PRO_5038982288" description="EamA domain-containing protein" evidence="1">
    <location>
        <begin position="20"/>
        <end position="87"/>
    </location>
</feature>
<accession>A0A4D4J3A1</accession>
<dbReference type="Proteomes" id="UP000298860">
    <property type="component" value="Unassembled WGS sequence"/>
</dbReference>
<gene>
    <name evidence="2" type="ORF">GTS_01060</name>
</gene>
<dbReference type="EMBL" id="BJFL01000001">
    <property type="protein sequence ID" value="GDY28473.1"/>
    <property type="molecule type" value="Genomic_DNA"/>
</dbReference>